<dbReference type="PANTHER" id="PTHR24422:SF21">
    <property type="entry name" value="CHEMOTAXIS PROTEIN METHYLTRANSFERASE 1"/>
    <property type="match status" value="1"/>
</dbReference>
<dbReference type="SUPFAM" id="SSF53335">
    <property type="entry name" value="S-adenosyl-L-methionine-dependent methyltransferases"/>
    <property type="match status" value="1"/>
</dbReference>
<dbReference type="RefSeq" id="WP_077243472.1">
    <property type="nucleotide sequence ID" value="NZ_MUZR01000002.1"/>
</dbReference>
<gene>
    <name evidence="7" type="ORF">B1A74_00625</name>
</gene>
<keyword evidence="3" id="KW-0489">Methyltransferase</keyword>
<evidence type="ECO:0000259" key="6">
    <source>
        <dbReference type="PROSITE" id="PS50123"/>
    </source>
</evidence>
<dbReference type="InterPro" id="IPR036804">
    <property type="entry name" value="CheR_N_sf"/>
</dbReference>
<dbReference type="AlphaFoldDB" id="A0A1V3A339"/>
<evidence type="ECO:0000256" key="2">
    <source>
        <dbReference type="ARBA" id="ARBA00012534"/>
    </source>
</evidence>
<dbReference type="Gene3D" id="3.40.50.150">
    <property type="entry name" value="Vaccinia Virus protein VP39"/>
    <property type="match status" value="1"/>
</dbReference>
<evidence type="ECO:0000256" key="1">
    <source>
        <dbReference type="ARBA" id="ARBA00001541"/>
    </source>
</evidence>
<comment type="catalytic activity">
    <reaction evidence="1">
        <text>L-glutamyl-[protein] + S-adenosyl-L-methionine = [protein]-L-glutamate 5-O-methyl ester + S-adenosyl-L-homocysteine</text>
        <dbReference type="Rhea" id="RHEA:24452"/>
        <dbReference type="Rhea" id="RHEA-COMP:10208"/>
        <dbReference type="Rhea" id="RHEA-COMP:10311"/>
        <dbReference type="ChEBI" id="CHEBI:29973"/>
        <dbReference type="ChEBI" id="CHEBI:57856"/>
        <dbReference type="ChEBI" id="CHEBI:59789"/>
        <dbReference type="ChEBI" id="CHEBI:82795"/>
        <dbReference type="EC" id="2.1.1.80"/>
    </reaction>
</comment>
<dbReference type="PANTHER" id="PTHR24422">
    <property type="entry name" value="CHEMOTAXIS PROTEIN METHYLTRANSFERASE"/>
    <property type="match status" value="1"/>
</dbReference>
<dbReference type="STRING" id="252474.B1A74_00625"/>
<dbReference type="OrthoDB" id="9816309at2"/>
<protein>
    <recommendedName>
        <fullName evidence="2">protein-glutamate O-methyltransferase</fullName>
        <ecNumber evidence="2">2.1.1.80</ecNumber>
    </recommendedName>
</protein>
<sequence>MIDSRDYEEFARFLSECCGLVLGDSRQYLVSSRLSRLLDEFGYKDVPELLHALRKAPSPKLRTRVIDAMTTNETSWFRDGFPFEILRHVILPELASTRSSIKVWSAGCSSGQEPYSISMVVSEWEASRPRRVVPVSILGTDLSEGVLDDARKAVYDGLSIVRGLSESRRSRFFQTVPEGHKIIPEVQRRCRFQKLNLVDSYAALGKFDIVFCRNVLIYFSAETKRQVLDGIAKQLNPGGYLFLGASETVGPYSKAYETVRTEYGSVLRLKG</sequence>
<proteinExistence type="predicted"/>
<dbReference type="EC" id="2.1.1.80" evidence="2"/>
<comment type="caution">
    <text evidence="7">The sequence shown here is derived from an EMBL/GenBank/DDBJ whole genome shotgun (WGS) entry which is preliminary data.</text>
</comment>
<dbReference type="InterPro" id="IPR029063">
    <property type="entry name" value="SAM-dependent_MTases_sf"/>
</dbReference>
<dbReference type="Gene3D" id="1.10.155.10">
    <property type="entry name" value="Chemotaxis receptor methyltransferase CheR, N-terminal domain"/>
    <property type="match status" value="1"/>
</dbReference>
<dbReference type="Proteomes" id="UP000189177">
    <property type="component" value="Unassembled WGS sequence"/>
</dbReference>
<evidence type="ECO:0000256" key="4">
    <source>
        <dbReference type="ARBA" id="ARBA00022679"/>
    </source>
</evidence>
<dbReference type="GO" id="GO:0032259">
    <property type="term" value="P:methylation"/>
    <property type="evidence" value="ECO:0007669"/>
    <property type="project" value="UniProtKB-KW"/>
</dbReference>
<dbReference type="EMBL" id="MUZR01000002">
    <property type="protein sequence ID" value="OOC11503.1"/>
    <property type="molecule type" value="Genomic_DNA"/>
</dbReference>
<dbReference type="PROSITE" id="PS50123">
    <property type="entry name" value="CHER"/>
    <property type="match status" value="1"/>
</dbReference>
<evidence type="ECO:0000313" key="7">
    <source>
        <dbReference type="EMBL" id="OOC11503.1"/>
    </source>
</evidence>
<dbReference type="InterPro" id="IPR022642">
    <property type="entry name" value="CheR_C"/>
</dbReference>
<dbReference type="Pfam" id="PF03705">
    <property type="entry name" value="CheR_N"/>
    <property type="match status" value="1"/>
</dbReference>
<keyword evidence="4" id="KW-0808">Transferase</keyword>
<dbReference type="SUPFAM" id="SSF47757">
    <property type="entry name" value="Chemotaxis receptor methyltransferase CheR, N-terminal domain"/>
    <property type="match status" value="1"/>
</dbReference>
<organism evidence="7 8">
    <name type="scientific">Thioalkalivibrio halophilus</name>
    <dbReference type="NCBI Taxonomy" id="252474"/>
    <lineage>
        <taxon>Bacteria</taxon>
        <taxon>Pseudomonadati</taxon>
        <taxon>Pseudomonadota</taxon>
        <taxon>Gammaproteobacteria</taxon>
        <taxon>Chromatiales</taxon>
        <taxon>Ectothiorhodospiraceae</taxon>
        <taxon>Thioalkalivibrio</taxon>
    </lineage>
</organism>
<dbReference type="InterPro" id="IPR000780">
    <property type="entry name" value="CheR_MeTrfase"/>
</dbReference>
<feature type="domain" description="CheR-type methyltransferase" evidence="6">
    <location>
        <begin position="1"/>
        <end position="271"/>
    </location>
</feature>
<dbReference type="CDD" id="cd02440">
    <property type="entry name" value="AdoMet_MTases"/>
    <property type="match status" value="1"/>
</dbReference>
<reference evidence="7 8" key="1">
    <citation type="submission" date="2017-02" db="EMBL/GenBank/DDBJ databases">
        <title>Genomic diversity within the haloalkaliphilic genus Thioalkalivibrio.</title>
        <authorList>
            <person name="Ahn A.-C."/>
            <person name="Meier-Kolthoff J."/>
            <person name="Overmars L."/>
            <person name="Richter M."/>
            <person name="Woyke T."/>
            <person name="Sorokin D.Y."/>
            <person name="Muyzer G."/>
        </authorList>
    </citation>
    <scope>NUCLEOTIDE SEQUENCE [LARGE SCALE GENOMIC DNA]</scope>
    <source>
        <strain evidence="7 8">HL17</strain>
    </source>
</reference>
<keyword evidence="5" id="KW-0949">S-adenosyl-L-methionine</keyword>
<dbReference type="GO" id="GO:0008983">
    <property type="term" value="F:protein-glutamate O-methyltransferase activity"/>
    <property type="evidence" value="ECO:0007669"/>
    <property type="project" value="UniProtKB-EC"/>
</dbReference>
<dbReference type="Pfam" id="PF01739">
    <property type="entry name" value="CheR"/>
    <property type="match status" value="1"/>
</dbReference>
<dbReference type="InterPro" id="IPR050903">
    <property type="entry name" value="Bact_Chemotaxis_MeTrfase"/>
</dbReference>
<dbReference type="InterPro" id="IPR022641">
    <property type="entry name" value="CheR_N"/>
</dbReference>
<evidence type="ECO:0000256" key="3">
    <source>
        <dbReference type="ARBA" id="ARBA00022603"/>
    </source>
</evidence>
<keyword evidence="8" id="KW-1185">Reference proteome</keyword>
<accession>A0A1V3A339</accession>
<name>A0A1V3A339_9GAMM</name>
<evidence type="ECO:0000313" key="8">
    <source>
        <dbReference type="Proteomes" id="UP000189177"/>
    </source>
</evidence>
<dbReference type="SMART" id="SM00138">
    <property type="entry name" value="MeTrc"/>
    <property type="match status" value="1"/>
</dbReference>
<evidence type="ECO:0000256" key="5">
    <source>
        <dbReference type="ARBA" id="ARBA00022691"/>
    </source>
</evidence>
<dbReference type="PRINTS" id="PR00996">
    <property type="entry name" value="CHERMTFRASE"/>
</dbReference>